<feature type="compositionally biased region" description="Basic and acidic residues" evidence="1">
    <location>
        <begin position="96"/>
        <end position="122"/>
    </location>
</feature>
<evidence type="ECO:0000313" key="2">
    <source>
        <dbReference type="EMBL" id="GJT41137.1"/>
    </source>
</evidence>
<reference evidence="2" key="1">
    <citation type="journal article" date="2022" name="Int. J. Mol. Sci.">
        <title>Draft Genome of Tanacetum Coccineum: Genomic Comparison of Closely Related Tanacetum-Family Plants.</title>
        <authorList>
            <person name="Yamashiro T."/>
            <person name="Shiraishi A."/>
            <person name="Nakayama K."/>
            <person name="Satake H."/>
        </authorList>
    </citation>
    <scope>NUCLEOTIDE SEQUENCE</scope>
</reference>
<proteinExistence type="predicted"/>
<evidence type="ECO:0000256" key="1">
    <source>
        <dbReference type="SAM" id="MobiDB-lite"/>
    </source>
</evidence>
<comment type="caution">
    <text evidence="2">The sequence shown here is derived from an EMBL/GenBank/DDBJ whole genome shotgun (WGS) entry which is preliminary data.</text>
</comment>
<keyword evidence="3" id="KW-1185">Reference proteome</keyword>
<gene>
    <name evidence="2" type="ORF">Tco_0941002</name>
</gene>
<feature type="region of interest" description="Disordered" evidence="1">
    <location>
        <begin position="96"/>
        <end position="127"/>
    </location>
</feature>
<evidence type="ECO:0000313" key="3">
    <source>
        <dbReference type="Proteomes" id="UP001151760"/>
    </source>
</evidence>
<accession>A0ABQ5DQA9</accession>
<sequence length="350" mass="41642">MKEPSYLQSILKIGRSSWLKKEQLQSGINLQQNLNRSLMMTYLKHTGRYKHAQLNKKTLKEIQVLYIKEQERIADFVPIGSEEDERLIQKMNKKVAGEHEEKVLEEPDSTKVKQEGNKESTRKRPGRRLKMKAIKKSRMQKTDSDLEKEEHLKTFLKIVPDEEGIIDYEVLEKKIPITNWESKFYHLDRHGAECIYYRIFRSDESSRWIKTFSEMVKMFDRLDLEELYNLVMQRFKSTTPEGVNLVLWGDLRTMFDANIEDELWQNQERWNLKSWNFYENCGVHTLTLEDGTEIHMLVEIKYPLIKETLERMMSLKLIAESARESAYNLLRFIQKQIDEYGSNDGSEKDL</sequence>
<protein>
    <submittedName>
        <fullName evidence="2">Uncharacterized protein</fullName>
    </submittedName>
</protein>
<dbReference type="Proteomes" id="UP001151760">
    <property type="component" value="Unassembled WGS sequence"/>
</dbReference>
<name>A0ABQ5DQA9_9ASTR</name>
<organism evidence="2 3">
    <name type="scientific">Tanacetum coccineum</name>
    <dbReference type="NCBI Taxonomy" id="301880"/>
    <lineage>
        <taxon>Eukaryota</taxon>
        <taxon>Viridiplantae</taxon>
        <taxon>Streptophyta</taxon>
        <taxon>Embryophyta</taxon>
        <taxon>Tracheophyta</taxon>
        <taxon>Spermatophyta</taxon>
        <taxon>Magnoliopsida</taxon>
        <taxon>eudicotyledons</taxon>
        <taxon>Gunneridae</taxon>
        <taxon>Pentapetalae</taxon>
        <taxon>asterids</taxon>
        <taxon>campanulids</taxon>
        <taxon>Asterales</taxon>
        <taxon>Asteraceae</taxon>
        <taxon>Asteroideae</taxon>
        <taxon>Anthemideae</taxon>
        <taxon>Anthemidinae</taxon>
        <taxon>Tanacetum</taxon>
    </lineage>
</organism>
<reference evidence="2" key="2">
    <citation type="submission" date="2022-01" db="EMBL/GenBank/DDBJ databases">
        <authorList>
            <person name="Yamashiro T."/>
            <person name="Shiraishi A."/>
            <person name="Satake H."/>
            <person name="Nakayama K."/>
        </authorList>
    </citation>
    <scope>NUCLEOTIDE SEQUENCE</scope>
</reference>
<dbReference type="EMBL" id="BQNB010015536">
    <property type="protein sequence ID" value="GJT41137.1"/>
    <property type="molecule type" value="Genomic_DNA"/>
</dbReference>